<keyword evidence="4" id="KW-0378">Hydrolase</keyword>
<dbReference type="InterPro" id="IPR000086">
    <property type="entry name" value="NUDIX_hydrolase_dom"/>
</dbReference>
<dbReference type="EMBL" id="CP025746">
    <property type="protein sequence ID" value="QAA33903.1"/>
    <property type="molecule type" value="Genomic_DNA"/>
</dbReference>
<evidence type="ECO:0000259" key="7">
    <source>
        <dbReference type="PROSITE" id="PS51462"/>
    </source>
</evidence>
<dbReference type="Pfam" id="PF00293">
    <property type="entry name" value="NUDIX"/>
    <property type="match status" value="1"/>
</dbReference>
<comment type="cofactor">
    <cofactor evidence="2">
        <name>Mg(2+)</name>
        <dbReference type="ChEBI" id="CHEBI:18420"/>
    </cofactor>
</comment>
<evidence type="ECO:0000256" key="1">
    <source>
        <dbReference type="ARBA" id="ARBA00001936"/>
    </source>
</evidence>
<dbReference type="OrthoDB" id="9802805at2"/>
<dbReference type="AlphaFoldDB" id="A0A410DXI1"/>
<dbReference type="KEGG" id="cmah:C1I91_20960"/>
<dbReference type="SUPFAM" id="SSF55811">
    <property type="entry name" value="Nudix"/>
    <property type="match status" value="1"/>
</dbReference>
<evidence type="ECO:0000256" key="5">
    <source>
        <dbReference type="ARBA" id="ARBA00022842"/>
    </source>
</evidence>
<proteinExistence type="predicted"/>
<name>A0A410DXI1_9CLOT</name>
<keyword evidence="9" id="KW-1185">Reference proteome</keyword>
<evidence type="ECO:0000256" key="2">
    <source>
        <dbReference type="ARBA" id="ARBA00001946"/>
    </source>
</evidence>
<dbReference type="Proteomes" id="UP000286268">
    <property type="component" value="Chromosome"/>
</dbReference>
<dbReference type="GO" id="GO:0046872">
    <property type="term" value="F:metal ion binding"/>
    <property type="evidence" value="ECO:0007669"/>
    <property type="project" value="UniProtKB-KW"/>
</dbReference>
<sequence>MDFNNLKQLFSNHKAKPLGKYKESSVLVPIYKENDELFLIFEKRALTLRSQPGDICFPGGRVELGEDKKEAAIRETIEELNIGIEDVEYYGAMDFFISPYGSIIYPFVAELKRYPSKPSSEEVDHIFKVPISYFINNNPIKHEIEVVPNIGEDFPFDLIQGGKEYNFAKGKMDQYFYKYEEYVIWGFTARIVKEFLDFIK</sequence>
<evidence type="ECO:0000313" key="8">
    <source>
        <dbReference type="EMBL" id="QAA33903.1"/>
    </source>
</evidence>
<dbReference type="GO" id="GO:0010945">
    <property type="term" value="F:coenzyme A diphosphatase activity"/>
    <property type="evidence" value="ECO:0007669"/>
    <property type="project" value="InterPro"/>
</dbReference>
<dbReference type="CDD" id="cd03426">
    <property type="entry name" value="NUDIX_CoAse_Nudt7"/>
    <property type="match status" value="1"/>
</dbReference>
<evidence type="ECO:0000313" key="9">
    <source>
        <dbReference type="Proteomes" id="UP000286268"/>
    </source>
</evidence>
<keyword evidence="3" id="KW-0479">Metal-binding</keyword>
<protein>
    <submittedName>
        <fullName evidence="8">Coenzyme A pyrophosphatase</fullName>
    </submittedName>
</protein>
<accession>A0A410DXI1</accession>
<dbReference type="PANTHER" id="PTHR12992">
    <property type="entry name" value="NUDIX HYDROLASE"/>
    <property type="match status" value="1"/>
</dbReference>
<keyword evidence="6" id="KW-0464">Manganese</keyword>
<dbReference type="PROSITE" id="PS51462">
    <property type="entry name" value="NUDIX"/>
    <property type="match status" value="1"/>
</dbReference>
<dbReference type="PANTHER" id="PTHR12992:SF11">
    <property type="entry name" value="MITOCHONDRIAL COENZYME A DIPHOSPHATASE NUDT8"/>
    <property type="match status" value="1"/>
</dbReference>
<feature type="domain" description="Nudix hydrolase" evidence="7">
    <location>
        <begin position="21"/>
        <end position="152"/>
    </location>
</feature>
<dbReference type="InterPro" id="IPR015797">
    <property type="entry name" value="NUDIX_hydrolase-like_dom_sf"/>
</dbReference>
<reference evidence="8 9" key="1">
    <citation type="submission" date="2018-01" db="EMBL/GenBank/DDBJ databases">
        <title>Genome Sequencing and Assembly of Anaerobacter polyendosporus strain CT4.</title>
        <authorList>
            <person name="Tachaapaikoon C."/>
            <person name="Sutheeworapong S."/>
            <person name="Jenjaroenpun P."/>
            <person name="Wongsurawat T."/>
            <person name="Nookeaw I."/>
            <person name="Cheawchanlertfa P."/>
            <person name="Kosugi A."/>
            <person name="Cheevadhanarak S."/>
            <person name="Ratanakhanokchai K."/>
        </authorList>
    </citation>
    <scope>NUCLEOTIDE SEQUENCE [LARGE SCALE GENOMIC DNA]</scope>
    <source>
        <strain evidence="8 9">CT4</strain>
    </source>
</reference>
<dbReference type="InterPro" id="IPR020084">
    <property type="entry name" value="NUDIX_hydrolase_CS"/>
</dbReference>
<evidence type="ECO:0000256" key="3">
    <source>
        <dbReference type="ARBA" id="ARBA00022723"/>
    </source>
</evidence>
<dbReference type="InterPro" id="IPR045121">
    <property type="entry name" value="CoAse"/>
</dbReference>
<dbReference type="Gene3D" id="3.90.79.10">
    <property type="entry name" value="Nucleoside Triphosphate Pyrophosphohydrolase"/>
    <property type="match status" value="1"/>
</dbReference>
<gene>
    <name evidence="8" type="ORF">C1I91_20960</name>
</gene>
<keyword evidence="5" id="KW-0460">Magnesium</keyword>
<comment type="cofactor">
    <cofactor evidence="1">
        <name>Mn(2+)</name>
        <dbReference type="ChEBI" id="CHEBI:29035"/>
    </cofactor>
</comment>
<organism evidence="8 9">
    <name type="scientific">Clostridium manihotivorum</name>
    <dbReference type="NCBI Taxonomy" id="2320868"/>
    <lineage>
        <taxon>Bacteria</taxon>
        <taxon>Bacillati</taxon>
        <taxon>Bacillota</taxon>
        <taxon>Clostridia</taxon>
        <taxon>Eubacteriales</taxon>
        <taxon>Clostridiaceae</taxon>
        <taxon>Clostridium</taxon>
    </lineage>
</organism>
<evidence type="ECO:0000256" key="6">
    <source>
        <dbReference type="ARBA" id="ARBA00023211"/>
    </source>
</evidence>
<evidence type="ECO:0000256" key="4">
    <source>
        <dbReference type="ARBA" id="ARBA00022801"/>
    </source>
</evidence>
<dbReference type="PROSITE" id="PS00893">
    <property type="entry name" value="NUDIX_BOX"/>
    <property type="match status" value="1"/>
</dbReference>
<dbReference type="RefSeq" id="WP_128214624.1">
    <property type="nucleotide sequence ID" value="NZ_CP025746.1"/>
</dbReference>